<name>A0A1H4ZG66_9PSED</name>
<keyword evidence="2" id="KW-1185">Reference proteome</keyword>
<organism evidence="1 2">
    <name type="scientific">Pseudomonas saponiphila</name>
    <dbReference type="NCBI Taxonomy" id="556534"/>
    <lineage>
        <taxon>Bacteria</taxon>
        <taxon>Pseudomonadati</taxon>
        <taxon>Pseudomonadota</taxon>
        <taxon>Gammaproteobacteria</taxon>
        <taxon>Pseudomonadales</taxon>
        <taxon>Pseudomonadaceae</taxon>
        <taxon>Pseudomonas</taxon>
    </lineage>
</organism>
<gene>
    <name evidence="1" type="ORF">SAMN05216178_6639</name>
</gene>
<accession>A0A1H4ZG66</accession>
<evidence type="ECO:0000313" key="1">
    <source>
        <dbReference type="EMBL" id="SED29083.1"/>
    </source>
</evidence>
<dbReference type="EMBL" id="FNTJ01000003">
    <property type="protein sequence ID" value="SED29083.1"/>
    <property type="molecule type" value="Genomic_DNA"/>
</dbReference>
<evidence type="ECO:0000313" key="2">
    <source>
        <dbReference type="Proteomes" id="UP000198982"/>
    </source>
</evidence>
<protein>
    <submittedName>
        <fullName evidence="1">Putative transposase</fullName>
    </submittedName>
</protein>
<proteinExistence type="predicted"/>
<dbReference type="Proteomes" id="UP000198982">
    <property type="component" value="Unassembled WGS sequence"/>
</dbReference>
<sequence length="186" mass="20071">MSPEEVLATDVAAGDDQVLKISAVTVSPAGANGQSADRLEPDHIPESRWQVAMARYRAIAPLVGLTPRTTASVKAVADELMVSAATIYRWLDGIEREGSVSCMVRKRRADAGVKRLDSRVDALIKDVIRSGYLTELKKSPAAAMRAVAARCSSEGLPVPSKVAVLSRIAEVHPDERSGRRQQRRQG</sequence>
<dbReference type="AlphaFoldDB" id="A0A1H4ZG66"/>
<reference evidence="2" key="1">
    <citation type="submission" date="2016-10" db="EMBL/GenBank/DDBJ databases">
        <authorList>
            <person name="Varghese N."/>
            <person name="Submissions S."/>
        </authorList>
    </citation>
    <scope>NUCLEOTIDE SEQUENCE [LARGE SCALE GENOMIC DNA]</scope>
    <source>
        <strain evidence="2">DSM 9751</strain>
    </source>
</reference>